<feature type="domain" description="Alanyl-transfer RNA synthetases family profile" evidence="15">
    <location>
        <begin position="4"/>
        <end position="683"/>
    </location>
</feature>
<dbReference type="InterPro" id="IPR045864">
    <property type="entry name" value="aa-tRNA-synth_II/BPL/LPL"/>
</dbReference>
<dbReference type="GO" id="GO:0002161">
    <property type="term" value="F:aminoacyl-tRNA deacylase activity"/>
    <property type="evidence" value="ECO:0007669"/>
    <property type="project" value="TreeGrafter"/>
</dbReference>
<dbReference type="GO" id="GO:0004813">
    <property type="term" value="F:alanine-tRNA ligase activity"/>
    <property type="evidence" value="ECO:0007669"/>
    <property type="project" value="UniProtKB-UniRule"/>
</dbReference>
<evidence type="ECO:0000259" key="15">
    <source>
        <dbReference type="PROSITE" id="PS50860"/>
    </source>
</evidence>
<keyword evidence="7 14" id="KW-0862">Zinc</keyword>
<dbReference type="InterPro" id="IPR018163">
    <property type="entry name" value="Thr/Ala-tRNA-synth_IIc_edit"/>
</dbReference>
<evidence type="ECO:0000256" key="6">
    <source>
        <dbReference type="ARBA" id="ARBA00022741"/>
    </source>
</evidence>
<reference evidence="17 18" key="1">
    <citation type="submission" date="2019-01" db="EMBL/GenBank/DDBJ databases">
        <authorList>
            <consortium name="Pathogen Informatics"/>
        </authorList>
    </citation>
    <scope>NUCLEOTIDE SEQUENCE [LARGE SCALE GENOMIC DNA]</scope>
    <source>
        <strain evidence="17 18">NCTC10138</strain>
    </source>
</reference>
<evidence type="ECO:0000256" key="8">
    <source>
        <dbReference type="ARBA" id="ARBA00022840"/>
    </source>
</evidence>
<keyword evidence="6 14" id="KW-0547">Nucleotide-binding</keyword>
<dbReference type="AlphaFoldDB" id="A0A449BDY3"/>
<evidence type="ECO:0000256" key="4">
    <source>
        <dbReference type="ARBA" id="ARBA00022598"/>
    </source>
</evidence>
<evidence type="ECO:0000259" key="16">
    <source>
        <dbReference type="PROSITE" id="PS50862"/>
    </source>
</evidence>
<dbReference type="OrthoDB" id="9803884at2"/>
<dbReference type="Gene3D" id="3.10.310.40">
    <property type="match status" value="1"/>
</dbReference>
<dbReference type="Pfam" id="PF02272">
    <property type="entry name" value="DHHA1"/>
    <property type="match status" value="1"/>
</dbReference>
<dbReference type="InterPro" id="IPR018165">
    <property type="entry name" value="Ala-tRNA-synth_IIc_core"/>
</dbReference>
<dbReference type="GO" id="GO:0005524">
    <property type="term" value="F:ATP binding"/>
    <property type="evidence" value="ECO:0007669"/>
    <property type="project" value="UniProtKB-UniRule"/>
</dbReference>
<dbReference type="Pfam" id="PF01411">
    <property type="entry name" value="tRNA-synt_2c"/>
    <property type="match status" value="1"/>
</dbReference>
<proteinExistence type="inferred from homology"/>
<dbReference type="SMART" id="SM00863">
    <property type="entry name" value="tRNA_SAD"/>
    <property type="match status" value="1"/>
</dbReference>
<dbReference type="STRING" id="1278311.GCA_000428705_00351"/>
<dbReference type="GO" id="GO:0006419">
    <property type="term" value="P:alanyl-tRNA aminoacylation"/>
    <property type="evidence" value="ECO:0007669"/>
    <property type="project" value="UniProtKB-UniRule"/>
</dbReference>
<comment type="similarity">
    <text evidence="1 14">Belongs to the class-II aminoacyl-tRNA synthetase family.</text>
</comment>
<dbReference type="GO" id="GO:0000049">
    <property type="term" value="F:tRNA binding"/>
    <property type="evidence" value="ECO:0007669"/>
    <property type="project" value="UniProtKB-KW"/>
</dbReference>
<keyword evidence="9 14" id="KW-0694">RNA-binding</keyword>
<keyword evidence="2 14" id="KW-0963">Cytoplasm</keyword>
<dbReference type="FunFam" id="3.30.930.10:FF:000046">
    <property type="entry name" value="Alanine--tRNA ligase"/>
    <property type="match status" value="1"/>
</dbReference>
<feature type="binding site" evidence="14">
    <location>
        <position position="644"/>
    </location>
    <ligand>
        <name>Zn(2+)</name>
        <dbReference type="ChEBI" id="CHEBI:29105"/>
    </ligand>
</feature>
<dbReference type="GO" id="GO:0008270">
    <property type="term" value="F:zinc ion binding"/>
    <property type="evidence" value="ECO:0007669"/>
    <property type="project" value="UniProtKB-UniRule"/>
</dbReference>
<dbReference type="EC" id="6.1.1.7" evidence="14"/>
<name>A0A449BDY3_HAPAX</name>
<dbReference type="EMBL" id="LR215048">
    <property type="protein sequence ID" value="VEU80661.1"/>
    <property type="molecule type" value="Genomic_DNA"/>
</dbReference>
<evidence type="ECO:0000256" key="12">
    <source>
        <dbReference type="ARBA" id="ARBA00024779"/>
    </source>
</evidence>
<sequence length="863" mass="98416">MRYMTSNEIRETWLRFFKNKGHHILESASLIPNDDPTLLWINAGVAPLKKYFDGSQTPISRRLTNVQKCIRTNDIDNVGRTARHHTFFEMLGNFSIGDYFKKEAIEFGFEILTSNEYFGFPIEKLIFTYYPEDLETKEKWISLGVPSEHVIPREDNFWEIGEGPCGPDTEIYFDRGEAYDKRGLELVREDLENDRYIEIWNIVFSQFNSKAGLERHDYPELPNKNIDTGAGLERFACVIQGTETNFETDLFFPIIKKVQELTGVKYESQMAFKVIADHIKTLVFSISDGAMLSNEGRGYVLRRILRRAVKYGRNLGLNEPFLHKLIDSVIETMGDFYPKIKENRSICERIILKEEQKFLETIAEGEKHLQDVIKKDGKIISGESAFMLYDTYGFPIELTIEYAEENNVTVDTDGFYKAMQEQKVRSREARENIDSMATQSEAYLNFTVESKFIGYNTLDAKTEVIAVFDEGIVLKETPFYATSGGQVSDFGTINDIEVIQVKKLPHGQHLHVIDGNFNVGDIVDARVNENVRHQTEKNHSATHLLHKALKEVFGTHVVQQGSLVNKDYLRFDFNHFENITDEDLLKIEKIVNDKINKNAEVVIKEMKIADAKKLGAMALFGEKYGDVVRVVKMNDSIELCGGTHVKNTEDIKKFAIVNFESIGSGIFRITASTDFNIEPLIKDATNYIVEEVKQLNEKGLTALKDFKKYDLNIKTNSYSDILDARMSLKDIRNSFHELEKQKQENETKDILTNADKFIPENVSKKTIIETKNLDIKVLKQLVDVIYDKINAETVLLVNITDDKATFIAKTNGKTNAGSLIKELAKLVNGSGGGKDNLAQGGTKELELVPSALEKIKEKLWKNI</sequence>
<comment type="domain">
    <text evidence="14">Consists of three domains; the N-terminal catalytic domain, the editing domain and the C-terminal C-Ala domain. The editing domain removes incorrectly charged amino acids, while the C-Ala domain, along with tRNA(Ala), serves as a bridge to cooperatively bring together the editing and aminoacylation centers thus stimulating deacylation of misacylated tRNAs.</text>
</comment>
<dbReference type="InterPro" id="IPR003156">
    <property type="entry name" value="DHHA1_dom"/>
</dbReference>
<dbReference type="FunFam" id="3.10.310.40:FF:000001">
    <property type="entry name" value="Alanine--tRNA ligase"/>
    <property type="match status" value="1"/>
</dbReference>
<evidence type="ECO:0000256" key="3">
    <source>
        <dbReference type="ARBA" id="ARBA00022555"/>
    </source>
</evidence>
<dbReference type="InterPro" id="IPR023033">
    <property type="entry name" value="Ala_tRNA_ligase_euk/bac"/>
</dbReference>
<evidence type="ECO:0000256" key="10">
    <source>
        <dbReference type="ARBA" id="ARBA00022917"/>
    </source>
</evidence>
<comment type="subcellular location">
    <subcellularLocation>
        <location evidence="14">Cytoplasm</location>
    </subcellularLocation>
</comment>
<feature type="binding site" evidence="14">
    <location>
        <position position="539"/>
    </location>
    <ligand>
        <name>Zn(2+)</name>
        <dbReference type="ChEBI" id="CHEBI:29105"/>
    </ligand>
</feature>
<dbReference type="Gene3D" id="3.30.54.20">
    <property type="match status" value="1"/>
</dbReference>
<comment type="cofactor">
    <cofactor evidence="14">
        <name>Zn(2+)</name>
        <dbReference type="ChEBI" id="CHEBI:29105"/>
    </cofactor>
    <text evidence="14">Binds 1 zinc ion per subunit.</text>
</comment>
<dbReference type="PROSITE" id="PS50860">
    <property type="entry name" value="AA_TRNA_LIGASE_II_ALA"/>
    <property type="match status" value="1"/>
</dbReference>
<dbReference type="PANTHER" id="PTHR11777">
    <property type="entry name" value="ALANYL-TRNA SYNTHETASE"/>
    <property type="match status" value="1"/>
</dbReference>
<dbReference type="Gene3D" id="3.30.930.10">
    <property type="entry name" value="Bira Bifunctional Protein, Domain 2"/>
    <property type="match status" value="1"/>
</dbReference>
<gene>
    <name evidence="14 17" type="primary">alaS</name>
    <name evidence="17" type="ORF">NCTC10138_01041</name>
</gene>
<evidence type="ECO:0000256" key="2">
    <source>
        <dbReference type="ARBA" id="ARBA00022490"/>
    </source>
</evidence>
<keyword evidence="3 14" id="KW-0820">tRNA-binding</keyword>
<dbReference type="SUPFAM" id="SSF55681">
    <property type="entry name" value="Class II aaRS and biotin synthetases"/>
    <property type="match status" value="1"/>
</dbReference>
<feature type="binding site" evidence="14">
    <location>
        <position position="640"/>
    </location>
    <ligand>
        <name>Zn(2+)</name>
        <dbReference type="ChEBI" id="CHEBI:29105"/>
    </ligand>
</feature>
<keyword evidence="4 14" id="KW-0436">Ligase</keyword>
<dbReference type="GO" id="GO:0005829">
    <property type="term" value="C:cytosol"/>
    <property type="evidence" value="ECO:0007669"/>
    <property type="project" value="TreeGrafter"/>
</dbReference>
<dbReference type="Pfam" id="PF07973">
    <property type="entry name" value="tRNA_SAD"/>
    <property type="match status" value="1"/>
</dbReference>
<keyword evidence="18" id="KW-1185">Reference proteome</keyword>
<evidence type="ECO:0000313" key="18">
    <source>
        <dbReference type="Proteomes" id="UP000289841"/>
    </source>
</evidence>
<dbReference type="PANTHER" id="PTHR11777:SF9">
    <property type="entry name" value="ALANINE--TRNA LIGASE, CYTOPLASMIC"/>
    <property type="match status" value="1"/>
</dbReference>
<keyword evidence="8 14" id="KW-0067">ATP-binding</keyword>
<dbReference type="Gene3D" id="3.30.980.10">
    <property type="entry name" value="Threonyl-trna Synthetase, Chain A, domain 2"/>
    <property type="match status" value="1"/>
</dbReference>
<dbReference type="KEGG" id="aaxa:NCTC10138_01041"/>
<dbReference type="InterPro" id="IPR002318">
    <property type="entry name" value="Ala-tRNA-lgiase_IIc"/>
</dbReference>
<evidence type="ECO:0000256" key="7">
    <source>
        <dbReference type="ARBA" id="ARBA00022833"/>
    </source>
</evidence>
<dbReference type="InterPro" id="IPR012947">
    <property type="entry name" value="tRNA_SAD"/>
</dbReference>
<dbReference type="SUPFAM" id="SSF101353">
    <property type="entry name" value="Putative anticodon-binding domain of alanyl-tRNA synthetase (AlaRS)"/>
    <property type="match status" value="1"/>
</dbReference>
<accession>A0A449BDY3</accession>
<evidence type="ECO:0000256" key="13">
    <source>
        <dbReference type="ARBA" id="ARBA00048300"/>
    </source>
</evidence>
<keyword evidence="5 14" id="KW-0479">Metal-binding</keyword>
<dbReference type="PROSITE" id="PS50862">
    <property type="entry name" value="AA_TRNA_LIGASE_II"/>
    <property type="match status" value="1"/>
</dbReference>
<dbReference type="FunFam" id="3.30.980.10:FF:000004">
    <property type="entry name" value="Alanine--tRNA ligase, cytoplasmic"/>
    <property type="match status" value="1"/>
</dbReference>
<dbReference type="NCBIfam" id="TIGR00344">
    <property type="entry name" value="alaS"/>
    <property type="match status" value="1"/>
</dbReference>
<evidence type="ECO:0000256" key="5">
    <source>
        <dbReference type="ARBA" id="ARBA00022723"/>
    </source>
</evidence>
<evidence type="ECO:0000313" key="17">
    <source>
        <dbReference type="EMBL" id="VEU80661.1"/>
    </source>
</evidence>
<evidence type="ECO:0000256" key="9">
    <source>
        <dbReference type="ARBA" id="ARBA00022884"/>
    </source>
</evidence>
<dbReference type="SUPFAM" id="SSF55186">
    <property type="entry name" value="ThrRS/AlaRS common domain"/>
    <property type="match status" value="1"/>
</dbReference>
<dbReference type="InterPro" id="IPR006195">
    <property type="entry name" value="aa-tRNA-synth_II"/>
</dbReference>
<dbReference type="CDD" id="cd00673">
    <property type="entry name" value="AlaRS_core"/>
    <property type="match status" value="1"/>
</dbReference>
<dbReference type="PRINTS" id="PR00980">
    <property type="entry name" value="TRNASYNTHALA"/>
</dbReference>
<protein>
    <recommendedName>
        <fullName evidence="14">Alanine--tRNA ligase</fullName>
        <ecNumber evidence="14">6.1.1.7</ecNumber>
    </recommendedName>
    <alternativeName>
        <fullName evidence="14">Alanyl-tRNA synthetase</fullName>
        <shortName evidence="14">AlaRS</shortName>
    </alternativeName>
</protein>
<feature type="domain" description="Aminoacyl-transfer RNA synthetases class-II family profile" evidence="16">
    <location>
        <begin position="62"/>
        <end position="253"/>
    </location>
</feature>
<keyword evidence="10 14" id="KW-0648">Protein biosynthesis</keyword>
<dbReference type="InterPro" id="IPR018162">
    <property type="entry name" value="Ala-tRNA-ligase_IIc_anticod-bd"/>
</dbReference>
<dbReference type="SUPFAM" id="SSF50447">
    <property type="entry name" value="Translation proteins"/>
    <property type="match status" value="1"/>
</dbReference>
<evidence type="ECO:0000256" key="14">
    <source>
        <dbReference type="HAMAP-Rule" id="MF_00036"/>
    </source>
</evidence>
<dbReference type="HAMAP" id="MF_00036_B">
    <property type="entry name" value="Ala_tRNA_synth_B"/>
    <property type="match status" value="1"/>
</dbReference>
<comment type="catalytic activity">
    <reaction evidence="13 14">
        <text>tRNA(Ala) + L-alanine + ATP = L-alanyl-tRNA(Ala) + AMP + diphosphate</text>
        <dbReference type="Rhea" id="RHEA:12540"/>
        <dbReference type="Rhea" id="RHEA-COMP:9657"/>
        <dbReference type="Rhea" id="RHEA-COMP:9923"/>
        <dbReference type="ChEBI" id="CHEBI:30616"/>
        <dbReference type="ChEBI" id="CHEBI:33019"/>
        <dbReference type="ChEBI" id="CHEBI:57972"/>
        <dbReference type="ChEBI" id="CHEBI:78442"/>
        <dbReference type="ChEBI" id="CHEBI:78497"/>
        <dbReference type="ChEBI" id="CHEBI:456215"/>
        <dbReference type="EC" id="6.1.1.7"/>
    </reaction>
</comment>
<comment type="function">
    <text evidence="12 14">Catalyzes the attachment of alanine to tRNA(Ala) in a two-step reaction: alanine is first activated by ATP to form Ala-AMP and then transferred to the acceptor end of tRNA(Ala). Also edits incorrectly charged Ser-tRNA(Ala) and Gly-tRNA(Ala) via its editing domain.</text>
</comment>
<dbReference type="InterPro" id="IPR009000">
    <property type="entry name" value="Transl_B-barrel_sf"/>
</dbReference>
<evidence type="ECO:0000256" key="1">
    <source>
        <dbReference type="ARBA" id="ARBA00008226"/>
    </source>
</evidence>
<dbReference type="Proteomes" id="UP000289841">
    <property type="component" value="Chromosome"/>
</dbReference>
<evidence type="ECO:0000256" key="11">
    <source>
        <dbReference type="ARBA" id="ARBA00023146"/>
    </source>
</evidence>
<organism evidence="17 18">
    <name type="scientific">Haploplasma axanthum</name>
    <name type="common">Acholeplasma axanthum</name>
    <dbReference type="NCBI Taxonomy" id="29552"/>
    <lineage>
        <taxon>Bacteria</taxon>
        <taxon>Bacillati</taxon>
        <taxon>Mycoplasmatota</taxon>
        <taxon>Mollicutes</taxon>
        <taxon>Acholeplasmatales</taxon>
        <taxon>Acholeplasmataceae</taxon>
        <taxon>Haploplasma</taxon>
    </lineage>
</organism>
<dbReference type="Gene3D" id="2.40.30.130">
    <property type="match status" value="1"/>
</dbReference>
<keyword evidence="11 14" id="KW-0030">Aminoacyl-tRNA synthetase</keyword>
<feature type="binding site" evidence="14">
    <location>
        <position position="543"/>
    </location>
    <ligand>
        <name>Zn(2+)</name>
        <dbReference type="ChEBI" id="CHEBI:29105"/>
    </ligand>
</feature>
<dbReference type="FunFam" id="3.30.54.20:FF:000001">
    <property type="entry name" value="Alanine--tRNA ligase"/>
    <property type="match status" value="1"/>
</dbReference>
<dbReference type="InterPro" id="IPR050058">
    <property type="entry name" value="Ala-tRNA_ligase"/>
</dbReference>
<dbReference type="InterPro" id="IPR018164">
    <property type="entry name" value="Ala-tRNA-synth_IIc_N"/>
</dbReference>